<feature type="domain" description="NmrA-like" evidence="1">
    <location>
        <begin position="1"/>
        <end position="236"/>
    </location>
</feature>
<organism evidence="2 3">
    <name type="scientific">Endosaccharibacter trunci</name>
    <dbReference type="NCBI Taxonomy" id="2812733"/>
    <lineage>
        <taxon>Bacteria</taxon>
        <taxon>Pseudomonadati</taxon>
        <taxon>Pseudomonadota</taxon>
        <taxon>Alphaproteobacteria</taxon>
        <taxon>Acetobacterales</taxon>
        <taxon>Acetobacteraceae</taxon>
        <taxon>Endosaccharibacter</taxon>
    </lineage>
</organism>
<evidence type="ECO:0000313" key="3">
    <source>
        <dbReference type="Proteomes" id="UP001524587"/>
    </source>
</evidence>
<gene>
    <name evidence="2" type="ORF">NFI95_04075</name>
</gene>
<dbReference type="PANTHER" id="PTHR43162:SF1">
    <property type="entry name" value="PRESTALK A DIFFERENTIATION PROTEIN A"/>
    <property type="match status" value="1"/>
</dbReference>
<accession>A0ABT1W419</accession>
<dbReference type="PANTHER" id="PTHR43162">
    <property type="match status" value="1"/>
</dbReference>
<dbReference type="Gene3D" id="3.40.50.720">
    <property type="entry name" value="NAD(P)-binding Rossmann-like Domain"/>
    <property type="match status" value="1"/>
</dbReference>
<name>A0ABT1W419_9PROT</name>
<protein>
    <submittedName>
        <fullName evidence="2">NmrA family NAD(P)-binding protein</fullName>
    </submittedName>
</protein>
<dbReference type="InterPro" id="IPR051604">
    <property type="entry name" value="Ergot_Alk_Oxidoreductase"/>
</dbReference>
<reference evidence="2 3" key="1">
    <citation type="submission" date="2022-06" db="EMBL/GenBank/DDBJ databases">
        <title>Endosaccharibacter gen. nov., sp. nov., endophytic bacteria isolated from sugarcane.</title>
        <authorList>
            <person name="Pitiwittayakul N."/>
            <person name="Yukphan P."/>
            <person name="Charoenyingcharoen P."/>
            <person name="Tanasupawat S."/>
        </authorList>
    </citation>
    <scope>NUCLEOTIDE SEQUENCE [LARGE SCALE GENOMIC DNA]</scope>
    <source>
        <strain evidence="2 3">KSS8</strain>
    </source>
</reference>
<comment type="caution">
    <text evidence="2">The sequence shown here is derived from an EMBL/GenBank/DDBJ whole genome shotgun (WGS) entry which is preliminary data.</text>
</comment>
<dbReference type="SUPFAM" id="SSF51735">
    <property type="entry name" value="NAD(P)-binding Rossmann-fold domains"/>
    <property type="match status" value="1"/>
</dbReference>
<dbReference type="Gene3D" id="3.90.25.10">
    <property type="entry name" value="UDP-galactose 4-epimerase, domain 1"/>
    <property type="match status" value="1"/>
</dbReference>
<dbReference type="EMBL" id="JAMSKV010000002">
    <property type="protein sequence ID" value="MCQ8277626.1"/>
    <property type="molecule type" value="Genomic_DNA"/>
</dbReference>
<dbReference type="InterPro" id="IPR036291">
    <property type="entry name" value="NAD(P)-bd_dom_sf"/>
</dbReference>
<evidence type="ECO:0000259" key="1">
    <source>
        <dbReference type="Pfam" id="PF05368"/>
    </source>
</evidence>
<dbReference type="Proteomes" id="UP001524587">
    <property type="component" value="Unassembled WGS sequence"/>
</dbReference>
<proteinExistence type="predicted"/>
<dbReference type="Pfam" id="PF05368">
    <property type="entry name" value="NmrA"/>
    <property type="match status" value="1"/>
</dbReference>
<keyword evidence="3" id="KW-1185">Reference proteome</keyword>
<evidence type="ECO:0000313" key="2">
    <source>
        <dbReference type="EMBL" id="MCQ8277626.1"/>
    </source>
</evidence>
<dbReference type="InterPro" id="IPR008030">
    <property type="entry name" value="NmrA-like"/>
</dbReference>
<dbReference type="RefSeq" id="WP_422863069.1">
    <property type="nucleotide sequence ID" value="NZ_JAMSKV010000002.1"/>
</dbReference>
<sequence length="293" mass="31828">MTKTILITGATGNTGGAAIDDLLERGHTGIRAMLRTDDNRAAALRDRGVETVFGDLLDLTSIRAALKGIEAAYFVYPIAPGLIQATAYFAQAAKEAGVKAIVNMSQKSARSDAASHAAQDHWIGERVFDWSGVPVTHLRPTFFAEWLLYPFQIPLIKRGILRTPFGHNKHAPIAAVDQGRVIAAILADPAPHSGKTYPLYGPVELTQAQVAEILSKTLGRPIAFEPVSLETFRTEIETHLKRPFLAQHLYEVARDHGTGIFAGTNDVVERLTGRPPMSIEAFVAANRAAFAER</sequence>